<keyword evidence="1" id="KW-0812">Transmembrane</keyword>
<evidence type="ECO:0000313" key="3">
    <source>
        <dbReference type="Proteomes" id="UP000606786"/>
    </source>
</evidence>
<organism evidence="2 3">
    <name type="scientific">Ceratitis capitata</name>
    <name type="common">Mediterranean fruit fly</name>
    <name type="synonym">Tephritis capitata</name>
    <dbReference type="NCBI Taxonomy" id="7213"/>
    <lineage>
        <taxon>Eukaryota</taxon>
        <taxon>Metazoa</taxon>
        <taxon>Ecdysozoa</taxon>
        <taxon>Arthropoda</taxon>
        <taxon>Hexapoda</taxon>
        <taxon>Insecta</taxon>
        <taxon>Pterygota</taxon>
        <taxon>Neoptera</taxon>
        <taxon>Endopterygota</taxon>
        <taxon>Diptera</taxon>
        <taxon>Brachycera</taxon>
        <taxon>Muscomorpha</taxon>
        <taxon>Tephritoidea</taxon>
        <taxon>Tephritidae</taxon>
        <taxon>Ceratitis</taxon>
        <taxon>Ceratitis</taxon>
    </lineage>
</organism>
<proteinExistence type="predicted"/>
<evidence type="ECO:0000313" key="2">
    <source>
        <dbReference type="EMBL" id="CAD7013126.1"/>
    </source>
</evidence>
<gene>
    <name evidence="2" type="ORF">CCAP1982_LOCUS21198</name>
</gene>
<dbReference type="AlphaFoldDB" id="A0A811VCN1"/>
<keyword evidence="3" id="KW-1185">Reference proteome</keyword>
<keyword evidence="1" id="KW-0472">Membrane</keyword>
<protein>
    <submittedName>
        <fullName evidence="2">(Mediterranean fruit fly) hypothetical protein</fullName>
    </submittedName>
</protein>
<feature type="non-terminal residue" evidence="2">
    <location>
        <position position="101"/>
    </location>
</feature>
<keyword evidence="1" id="KW-1133">Transmembrane helix</keyword>
<name>A0A811VCN1_CERCA</name>
<dbReference type="EMBL" id="CAJHJT010000056">
    <property type="protein sequence ID" value="CAD7013126.1"/>
    <property type="molecule type" value="Genomic_DNA"/>
</dbReference>
<sequence>MREETSSKSMLTHFLNFRFSLRHESAGLLQEKQLINATDSSQSTKQAATVRTAWSKSKISAPPSTSLGQTTFHLNVVCIRVCVRMCICLRFVSVIWFLVSK</sequence>
<feature type="transmembrane region" description="Helical" evidence="1">
    <location>
        <begin position="81"/>
        <end position="99"/>
    </location>
</feature>
<accession>A0A811VCN1</accession>
<reference evidence="2" key="1">
    <citation type="submission" date="2020-11" db="EMBL/GenBank/DDBJ databases">
        <authorList>
            <person name="Whitehead M."/>
        </authorList>
    </citation>
    <scope>NUCLEOTIDE SEQUENCE</scope>
    <source>
        <strain evidence="2">EGII</strain>
    </source>
</reference>
<evidence type="ECO:0000256" key="1">
    <source>
        <dbReference type="SAM" id="Phobius"/>
    </source>
</evidence>
<comment type="caution">
    <text evidence="2">The sequence shown here is derived from an EMBL/GenBank/DDBJ whole genome shotgun (WGS) entry which is preliminary data.</text>
</comment>
<dbReference type="Proteomes" id="UP000606786">
    <property type="component" value="Unassembled WGS sequence"/>
</dbReference>